<name>C7Z5Y4_FUSV7</name>
<dbReference type="Pfam" id="PF06985">
    <property type="entry name" value="HET"/>
    <property type="match status" value="1"/>
</dbReference>
<dbReference type="Proteomes" id="UP000005206">
    <property type="component" value="Chromosome 2"/>
</dbReference>
<reference evidence="3 4" key="1">
    <citation type="journal article" date="2009" name="PLoS Genet.">
        <title>The genome of Nectria haematococca: contribution of supernumerary chromosomes to gene expansion.</title>
        <authorList>
            <person name="Coleman J.J."/>
            <person name="Rounsley S.D."/>
            <person name="Rodriguez-Carres M."/>
            <person name="Kuo A."/>
            <person name="Wasmann C.C."/>
            <person name="Grimwood J."/>
            <person name="Schmutz J."/>
            <person name="Taga M."/>
            <person name="White G.J."/>
            <person name="Zhou S."/>
            <person name="Schwartz D.C."/>
            <person name="Freitag M."/>
            <person name="Ma L.J."/>
            <person name="Danchin E.G."/>
            <person name="Henrissat B."/>
            <person name="Coutinho P.M."/>
            <person name="Nelson D.R."/>
            <person name="Straney D."/>
            <person name="Napoli C.A."/>
            <person name="Barker B.M."/>
            <person name="Gribskov M."/>
            <person name="Rep M."/>
            <person name="Kroken S."/>
            <person name="Molnar I."/>
            <person name="Rensing C."/>
            <person name="Kennell J.C."/>
            <person name="Zamora J."/>
            <person name="Farman M.L."/>
            <person name="Selker E.U."/>
            <person name="Salamov A."/>
            <person name="Shapiro H."/>
            <person name="Pangilinan J."/>
            <person name="Lindquist E."/>
            <person name="Lamers C."/>
            <person name="Grigoriev I.V."/>
            <person name="Geiser D.M."/>
            <person name="Covert S.F."/>
            <person name="Temporini E."/>
            <person name="Vanetten H.D."/>
        </authorList>
    </citation>
    <scope>NUCLEOTIDE SEQUENCE [LARGE SCALE GENOMIC DNA]</scope>
    <source>
        <strain evidence="4">ATCC MYA-4622 / CBS 123669 / FGSC 9596 / NRRL 45880 / 77-13-4</strain>
    </source>
</reference>
<proteinExistence type="predicted"/>
<feature type="compositionally biased region" description="Low complexity" evidence="1">
    <location>
        <begin position="616"/>
        <end position="627"/>
    </location>
</feature>
<dbReference type="KEGG" id="nhe:NECHADRAFT_75912"/>
<evidence type="ECO:0000256" key="1">
    <source>
        <dbReference type="SAM" id="MobiDB-lite"/>
    </source>
</evidence>
<organism evidence="3 4">
    <name type="scientific">Fusarium vanettenii (strain ATCC MYA-4622 / CBS 123669 / FGSC 9596 / NRRL 45880 / 77-13-4)</name>
    <name type="common">Fusarium solani subsp. pisi</name>
    <dbReference type="NCBI Taxonomy" id="660122"/>
    <lineage>
        <taxon>Eukaryota</taxon>
        <taxon>Fungi</taxon>
        <taxon>Dikarya</taxon>
        <taxon>Ascomycota</taxon>
        <taxon>Pezizomycotina</taxon>
        <taxon>Sordariomycetes</taxon>
        <taxon>Hypocreomycetidae</taxon>
        <taxon>Hypocreales</taxon>
        <taxon>Nectriaceae</taxon>
        <taxon>Fusarium</taxon>
        <taxon>Fusarium solani species complex</taxon>
        <taxon>Fusarium vanettenii</taxon>
    </lineage>
</organism>
<accession>C7Z5Y4</accession>
<dbReference type="GeneID" id="9678420"/>
<dbReference type="VEuPathDB" id="FungiDB:NECHADRAFT_75912"/>
<evidence type="ECO:0000313" key="3">
    <source>
        <dbReference type="EMBL" id="EEU40602.1"/>
    </source>
</evidence>
<dbReference type="OMA" id="GHIRTEY"/>
<keyword evidence="4" id="KW-1185">Reference proteome</keyword>
<sequence length="687" mass="77836">MATSIDTGQPFTKLCGRCAVLQLVDTPVDGIPAGPENQERETDLDWEAERTPSSLYEVFDGSDCESCAFFKRIIFWWDIEDKPPTISSETTVRLSLHHVFGPDDAHGYGLRAIRIKLRHAVEDDNTLSHGLRPPLSHISEDTVRWMKSKMDSCVSHDHINPQRAFIPDRLIEVEPDRLRLVLTKDMAKSDLEIPHYIALTYCWGPEPHASKQLKTTSLNLSQHLETIPEPLLPQVIQDSVSLARALSIPFLWVDALCILQDVSTDWEKQCAVMERIYGNAYVTVAAAASLNCEQGYLQKTDRVIIPLNPHPSNNALAFAVYSPLYKASTGEELVISPWLERGWTFQERITATRLLMFSKRNIHFKCPSFSESMGRNQDTYDADFRMLGRDKLTPDDKLRTYEEWDETIAQLNPDRAHFTRETDLLPAVAGLAALFQKELDDEYLADEISYEALLQRLENPSPYLAPSWSWASLRRYFWFDLNHPTLMADCRPEYTDLVPNITPRGSTVFGEVSHGALNMTAKVYVGTRKIVYRQVYPAFSAPQDAVRLDGEYFAHIKTDCIVEDFFAASEIPELVTPISFLLIGSTIRRNSDANYFSSRLSDSSLTLGDDHEVAYSHASSDSESTSAPEWTSEEVEDPANRTAYGLLIHPTGNPDEYYRVGTFLSKPFRSGGLSFFNNLEPRRVRLV</sequence>
<dbReference type="PANTHER" id="PTHR33112">
    <property type="entry name" value="DOMAIN PROTEIN, PUTATIVE-RELATED"/>
    <property type="match status" value="1"/>
</dbReference>
<dbReference type="STRING" id="660122.C7Z5Y4"/>
<protein>
    <recommendedName>
        <fullName evidence="2">Heterokaryon incompatibility domain-containing protein</fullName>
    </recommendedName>
</protein>
<dbReference type="InterPro" id="IPR010730">
    <property type="entry name" value="HET"/>
</dbReference>
<dbReference type="eggNOG" id="KOG4177">
    <property type="taxonomic scope" value="Eukaryota"/>
</dbReference>
<evidence type="ECO:0000313" key="4">
    <source>
        <dbReference type="Proteomes" id="UP000005206"/>
    </source>
</evidence>
<dbReference type="OrthoDB" id="2958217at2759"/>
<dbReference type="HOGENOM" id="CLU_002639_9_0_1"/>
<dbReference type="AlphaFoldDB" id="C7Z5Y4"/>
<dbReference type="InParanoid" id="C7Z5Y4"/>
<feature type="domain" description="Heterokaryon incompatibility" evidence="2">
    <location>
        <begin position="196"/>
        <end position="347"/>
    </location>
</feature>
<dbReference type="PANTHER" id="PTHR33112:SF16">
    <property type="entry name" value="HETEROKARYON INCOMPATIBILITY DOMAIN-CONTAINING PROTEIN"/>
    <property type="match status" value="1"/>
</dbReference>
<dbReference type="RefSeq" id="XP_003046315.1">
    <property type="nucleotide sequence ID" value="XM_003046269.1"/>
</dbReference>
<dbReference type="EMBL" id="GG698910">
    <property type="protein sequence ID" value="EEU40602.1"/>
    <property type="molecule type" value="Genomic_DNA"/>
</dbReference>
<feature type="region of interest" description="Disordered" evidence="1">
    <location>
        <begin position="616"/>
        <end position="637"/>
    </location>
</feature>
<evidence type="ECO:0000259" key="2">
    <source>
        <dbReference type="Pfam" id="PF06985"/>
    </source>
</evidence>
<gene>
    <name evidence="3" type="ORF">NECHADRAFT_75912</name>
</gene>